<gene>
    <name evidence="2" type="ORF">HMPREF0877_1277</name>
</gene>
<dbReference type="HOGENOM" id="CLU_076859_1_0_9"/>
<feature type="domain" description="SGNH hydrolase-type esterase" evidence="1">
    <location>
        <begin position="54"/>
        <end position="289"/>
    </location>
</feature>
<dbReference type="STRING" id="585506.HMPREF0877_1277"/>
<dbReference type="AlphaFoldDB" id="C5RBD1"/>
<dbReference type="PANTHER" id="PTHR30383">
    <property type="entry name" value="THIOESTERASE 1/PROTEASE 1/LYSOPHOSPHOLIPASE L1"/>
    <property type="match status" value="1"/>
</dbReference>
<reference evidence="2 3" key="1">
    <citation type="submission" date="2009-04" db="EMBL/GenBank/DDBJ databases">
        <authorList>
            <person name="Qin X."/>
            <person name="Bachman B."/>
            <person name="Battles P."/>
            <person name="Bell A."/>
            <person name="Bess C."/>
            <person name="Bickham C."/>
            <person name="Chaboub L."/>
            <person name="Chen D."/>
            <person name="Coyle M."/>
            <person name="Deiros D.R."/>
            <person name="Dinh H."/>
            <person name="Forbes L."/>
            <person name="Fowler G."/>
            <person name="Francisco L."/>
            <person name="Fu Q."/>
            <person name="Gubbala S."/>
            <person name="Hale W."/>
            <person name="Han Y."/>
            <person name="Hemphill L."/>
            <person name="Highlander S.K."/>
            <person name="Hirani K."/>
            <person name="Hogues M."/>
            <person name="Jackson L."/>
            <person name="Jakkamsetti A."/>
            <person name="Javaid M."/>
            <person name="Jiang H."/>
            <person name="Korchina V."/>
            <person name="Kovar C."/>
            <person name="Lara F."/>
            <person name="Lee S."/>
            <person name="Mata R."/>
            <person name="Mathew T."/>
            <person name="Moen C."/>
            <person name="Morales K."/>
            <person name="Munidasa M."/>
            <person name="Nazareth L."/>
            <person name="Ngo R."/>
            <person name="Nguyen L."/>
            <person name="Okwuonu G."/>
            <person name="Ongeri F."/>
            <person name="Patil S."/>
            <person name="Petrosino J."/>
            <person name="Pham C."/>
            <person name="Pham P."/>
            <person name="Pu L.-L."/>
            <person name="Puazo M."/>
            <person name="Raj R."/>
            <person name="Reid J."/>
            <person name="Rouhana J."/>
            <person name="Saada N."/>
            <person name="Shang Y."/>
            <person name="Simmons D."/>
            <person name="Thornton R."/>
            <person name="Warren J."/>
            <person name="Weissenberger G."/>
            <person name="Zhang J."/>
            <person name="Zhang L."/>
            <person name="Zhou C."/>
            <person name="Zhu D."/>
            <person name="Muzny D."/>
            <person name="Worley K."/>
            <person name="Gibbs R."/>
        </authorList>
    </citation>
    <scope>NUCLEOTIDE SEQUENCE [LARGE SCALE GENOMIC DNA]</scope>
    <source>
        <strain evidence="2 3">ATCC 33313</strain>
    </source>
</reference>
<dbReference type="InterPro" id="IPR036514">
    <property type="entry name" value="SGNH_hydro_sf"/>
</dbReference>
<sequence length="309" mass="35047">MVKLLIRLLLMNDRKEPPVMPRKMYLVLTSLLAFFLIGVTTVHADSKDSINFVAVGDSLTEGVGDTTKQQGYTKRTAKQISKKYNVKVDTSNYGKAGDRSDQILARIKANAQAKKDIKNADVITLTVGGNDLQQTLFKAVLARSESAVTRQVEKAMPDYTENLTRLINYLKKQNKQAPIYLFGNYNPLYVYLANRNDLNDDVKIYNDINANLASVDDRVYYVSTFRTLTFGQYKTKASREKLQKKSEAANRGSLNNKMVTETLTSGKNEELNQYITTQDHYHPNNLGYDKMSALLVKKMSLSEQEWLKK</sequence>
<comment type="caution">
    <text evidence="2">The sequence shown here is derived from an EMBL/GenBank/DDBJ whole genome shotgun (WGS) entry which is preliminary data.</text>
</comment>
<dbReference type="Pfam" id="PF13472">
    <property type="entry name" value="Lipase_GDSL_2"/>
    <property type="match status" value="1"/>
</dbReference>
<dbReference type="Proteomes" id="UP000004528">
    <property type="component" value="Unassembled WGS sequence"/>
</dbReference>
<dbReference type="Gene3D" id="3.40.50.1110">
    <property type="entry name" value="SGNH hydrolase"/>
    <property type="match status" value="1"/>
</dbReference>
<accession>C5RBD1</accession>
<keyword evidence="3" id="KW-1185">Reference proteome</keyword>
<proteinExistence type="predicted"/>
<dbReference type="PANTHER" id="PTHR30383:SF27">
    <property type="entry name" value="SPORE GERMINATION LIPASE LIPC"/>
    <property type="match status" value="1"/>
</dbReference>
<evidence type="ECO:0000313" key="2">
    <source>
        <dbReference type="EMBL" id="EER74488.1"/>
    </source>
</evidence>
<protein>
    <submittedName>
        <fullName evidence="2">GDSL-like protein</fullName>
    </submittedName>
</protein>
<evidence type="ECO:0000313" key="3">
    <source>
        <dbReference type="Proteomes" id="UP000004528"/>
    </source>
</evidence>
<dbReference type="InterPro" id="IPR051532">
    <property type="entry name" value="Ester_Hydrolysis_Enzymes"/>
</dbReference>
<organism evidence="2 3">
    <name type="scientific">Weissella paramesenteroides ATCC 33313</name>
    <dbReference type="NCBI Taxonomy" id="585506"/>
    <lineage>
        <taxon>Bacteria</taxon>
        <taxon>Bacillati</taxon>
        <taxon>Bacillota</taxon>
        <taxon>Bacilli</taxon>
        <taxon>Lactobacillales</taxon>
        <taxon>Lactobacillaceae</taxon>
        <taxon>Weissella</taxon>
    </lineage>
</organism>
<dbReference type="eggNOG" id="COG2755">
    <property type="taxonomic scope" value="Bacteria"/>
</dbReference>
<dbReference type="EMBL" id="ACKU01000019">
    <property type="protein sequence ID" value="EER74488.1"/>
    <property type="molecule type" value="Genomic_DNA"/>
</dbReference>
<evidence type="ECO:0000259" key="1">
    <source>
        <dbReference type="Pfam" id="PF13472"/>
    </source>
</evidence>
<dbReference type="SUPFAM" id="SSF52266">
    <property type="entry name" value="SGNH hydrolase"/>
    <property type="match status" value="1"/>
</dbReference>
<dbReference type="InterPro" id="IPR013830">
    <property type="entry name" value="SGNH_hydro"/>
</dbReference>
<dbReference type="GO" id="GO:0004622">
    <property type="term" value="F:phosphatidylcholine lysophospholipase activity"/>
    <property type="evidence" value="ECO:0007669"/>
    <property type="project" value="TreeGrafter"/>
</dbReference>
<name>C5RBD1_WEIPA</name>